<protein>
    <submittedName>
        <fullName evidence="1">Uncharacterized protein</fullName>
    </submittedName>
</protein>
<gene>
    <name evidence="1" type="ORF">B0H17DRAFT_1149705</name>
</gene>
<comment type="caution">
    <text evidence="1">The sequence shown here is derived from an EMBL/GenBank/DDBJ whole genome shotgun (WGS) entry which is preliminary data.</text>
</comment>
<keyword evidence="2" id="KW-1185">Reference proteome</keyword>
<name>A0AAD7BYI8_MYCRO</name>
<organism evidence="1 2">
    <name type="scientific">Mycena rosella</name>
    <name type="common">Pink bonnet</name>
    <name type="synonym">Agaricus rosellus</name>
    <dbReference type="NCBI Taxonomy" id="1033263"/>
    <lineage>
        <taxon>Eukaryota</taxon>
        <taxon>Fungi</taxon>
        <taxon>Dikarya</taxon>
        <taxon>Basidiomycota</taxon>
        <taxon>Agaricomycotina</taxon>
        <taxon>Agaricomycetes</taxon>
        <taxon>Agaricomycetidae</taxon>
        <taxon>Agaricales</taxon>
        <taxon>Marasmiineae</taxon>
        <taxon>Mycenaceae</taxon>
        <taxon>Mycena</taxon>
    </lineage>
</organism>
<sequence>MGFEASEWQYKSGHLFERPKSAEFQPKLIQNPTSNSEREAGPHNKISLSQAWDQARIIVPTAGFDWLAVDSATSKFRPEACISLGKYTGLFYKIIRQAARLCRGLLAGIGLAPNTPGDLRAGNSTPQTEKTMGAPCAASSLGKPRAKKFPECRQRQAKGKGGIANLVPRNVSVLCFGIIFGIGISVRKPEKIRSQATPIYFSVTEI</sequence>
<evidence type="ECO:0000313" key="1">
    <source>
        <dbReference type="EMBL" id="KAJ7634329.1"/>
    </source>
</evidence>
<evidence type="ECO:0000313" key="2">
    <source>
        <dbReference type="Proteomes" id="UP001221757"/>
    </source>
</evidence>
<dbReference type="Proteomes" id="UP001221757">
    <property type="component" value="Unassembled WGS sequence"/>
</dbReference>
<dbReference type="AlphaFoldDB" id="A0AAD7BYI8"/>
<accession>A0AAD7BYI8</accession>
<dbReference type="EMBL" id="JARKIE010000473">
    <property type="protein sequence ID" value="KAJ7634329.1"/>
    <property type="molecule type" value="Genomic_DNA"/>
</dbReference>
<reference evidence="1" key="1">
    <citation type="submission" date="2023-03" db="EMBL/GenBank/DDBJ databases">
        <title>Massive genome expansion in bonnet fungi (Mycena s.s.) driven by repeated elements and novel gene families across ecological guilds.</title>
        <authorList>
            <consortium name="Lawrence Berkeley National Laboratory"/>
            <person name="Harder C.B."/>
            <person name="Miyauchi S."/>
            <person name="Viragh M."/>
            <person name="Kuo A."/>
            <person name="Thoen E."/>
            <person name="Andreopoulos B."/>
            <person name="Lu D."/>
            <person name="Skrede I."/>
            <person name="Drula E."/>
            <person name="Henrissat B."/>
            <person name="Morin E."/>
            <person name="Kohler A."/>
            <person name="Barry K."/>
            <person name="LaButti K."/>
            <person name="Morin E."/>
            <person name="Salamov A."/>
            <person name="Lipzen A."/>
            <person name="Mereny Z."/>
            <person name="Hegedus B."/>
            <person name="Baldrian P."/>
            <person name="Stursova M."/>
            <person name="Weitz H."/>
            <person name="Taylor A."/>
            <person name="Grigoriev I.V."/>
            <person name="Nagy L.G."/>
            <person name="Martin F."/>
            <person name="Kauserud H."/>
        </authorList>
    </citation>
    <scope>NUCLEOTIDE SEQUENCE</scope>
    <source>
        <strain evidence="1">CBHHK067</strain>
    </source>
</reference>
<proteinExistence type="predicted"/>